<accession>A0ABQ4RXC1</accession>
<evidence type="ECO:0000313" key="3">
    <source>
        <dbReference type="Proteomes" id="UP001055125"/>
    </source>
</evidence>
<keyword evidence="1" id="KW-0472">Membrane</keyword>
<gene>
    <name evidence="2" type="ORF">OCOJLMKI_2432</name>
</gene>
<evidence type="ECO:0000256" key="1">
    <source>
        <dbReference type="SAM" id="Phobius"/>
    </source>
</evidence>
<comment type="caution">
    <text evidence="2">The sequence shown here is derived from an EMBL/GenBank/DDBJ whole genome shotgun (WGS) entry which is preliminary data.</text>
</comment>
<dbReference type="PANTHER" id="PTHR32309">
    <property type="entry name" value="TYROSINE-PROTEIN KINASE"/>
    <property type="match status" value="1"/>
</dbReference>
<name>A0ABQ4RXC1_9HYPH</name>
<evidence type="ECO:0008006" key="4">
    <source>
        <dbReference type="Google" id="ProtNLM"/>
    </source>
</evidence>
<feature type="transmembrane region" description="Helical" evidence="1">
    <location>
        <begin position="54"/>
        <end position="77"/>
    </location>
</feature>
<proteinExistence type="predicted"/>
<reference evidence="2" key="2">
    <citation type="submission" date="2021-08" db="EMBL/GenBank/DDBJ databases">
        <authorList>
            <person name="Tani A."/>
            <person name="Ola A."/>
            <person name="Ogura Y."/>
            <person name="Katsura K."/>
            <person name="Hayashi T."/>
        </authorList>
    </citation>
    <scope>NUCLEOTIDE SEQUENCE</scope>
    <source>
        <strain evidence="2">DSM 19015</strain>
    </source>
</reference>
<dbReference type="InterPro" id="IPR050445">
    <property type="entry name" value="Bact_polysacc_biosynth/exp"/>
</dbReference>
<feature type="transmembrane region" description="Helical" evidence="1">
    <location>
        <begin position="388"/>
        <end position="408"/>
    </location>
</feature>
<keyword evidence="3" id="KW-1185">Reference proteome</keyword>
<keyword evidence="1" id="KW-0812">Transmembrane</keyword>
<sequence>MTVDIRTPQGQPLTTADRSNAVAESLRQIARVSRFADRKKGIRSYQTHVKSDPWVPVLFVLCFLLPSLAGAAYYGLIASDRYVTEARFALRPAIGGVEKASPDSVGTNEGTPKMMVAQDSLITANYIESRPMVEAIEAVMPVREMFSRDSIDWFSRFDPEKPIEKFLKYWNKRVHVKIESGSGILSLAVNTFDPAESLALTEAILAESERMVNALSTRARNDALAESVRELKLAGERMSNIRIAVAALRNKDGVLDAQKTNESNLKVIAELTTARVNLAVQLALGQRDLGPESRRIQDLKSQIRDLDENIAKIQRQSASQDPEQIRVLADSLTRFEAFDNDRKDAEKYYAKVLAAHERARIIADRQVEFFTMVVQPVMAQSSQEPRRVLMASLVTAGSAVFFALALFARKQMS</sequence>
<protein>
    <recommendedName>
        <fullName evidence="4">Capsule biosynthesis protein</fullName>
    </recommendedName>
</protein>
<dbReference type="Proteomes" id="UP001055125">
    <property type="component" value="Unassembled WGS sequence"/>
</dbReference>
<dbReference type="EMBL" id="BPQP01000034">
    <property type="protein sequence ID" value="GJD95221.1"/>
    <property type="molecule type" value="Genomic_DNA"/>
</dbReference>
<dbReference type="RefSeq" id="WP_238244366.1">
    <property type="nucleotide sequence ID" value="NZ_BPQP01000034.1"/>
</dbReference>
<organism evidence="2 3">
    <name type="scientific">Methylobacterium iners</name>
    <dbReference type="NCBI Taxonomy" id="418707"/>
    <lineage>
        <taxon>Bacteria</taxon>
        <taxon>Pseudomonadati</taxon>
        <taxon>Pseudomonadota</taxon>
        <taxon>Alphaproteobacteria</taxon>
        <taxon>Hyphomicrobiales</taxon>
        <taxon>Methylobacteriaceae</taxon>
        <taxon>Methylobacterium</taxon>
    </lineage>
</organism>
<dbReference type="PANTHER" id="PTHR32309:SF13">
    <property type="entry name" value="FERRIC ENTEROBACTIN TRANSPORT PROTEIN FEPE"/>
    <property type="match status" value="1"/>
</dbReference>
<evidence type="ECO:0000313" key="2">
    <source>
        <dbReference type="EMBL" id="GJD95221.1"/>
    </source>
</evidence>
<keyword evidence="1" id="KW-1133">Transmembrane helix</keyword>
<reference evidence="2" key="1">
    <citation type="journal article" date="2021" name="Front. Microbiol.">
        <title>Comprehensive Comparative Genomics and Phenotyping of Methylobacterium Species.</title>
        <authorList>
            <person name="Alessa O."/>
            <person name="Ogura Y."/>
            <person name="Fujitani Y."/>
            <person name="Takami H."/>
            <person name="Hayashi T."/>
            <person name="Sahin N."/>
            <person name="Tani A."/>
        </authorList>
    </citation>
    <scope>NUCLEOTIDE SEQUENCE</scope>
    <source>
        <strain evidence="2">DSM 19015</strain>
    </source>
</reference>